<sequence length="79" mass="8553">MRNSANQLPLEFLLSSDKPGDMDDVHAVVGHAVSSLLKSGQSAGVLEIIAFLQSQQARSFNGQREIYAKAVRVVTKLVN</sequence>
<protein>
    <submittedName>
        <fullName evidence="1">Uncharacterized protein</fullName>
    </submittedName>
</protein>
<accession>A0ABY2ZNF3</accession>
<dbReference type="EMBL" id="VHJB01000032">
    <property type="protein sequence ID" value="TPV41664.1"/>
    <property type="molecule type" value="Genomic_DNA"/>
</dbReference>
<dbReference type="Proteomes" id="UP000315469">
    <property type="component" value="Unassembled WGS sequence"/>
</dbReference>
<evidence type="ECO:0000313" key="2">
    <source>
        <dbReference type="Proteomes" id="UP000315469"/>
    </source>
</evidence>
<reference evidence="1 2" key="1">
    <citation type="submission" date="2019-06" db="EMBL/GenBank/DDBJ databases">
        <title>Taxogenomics and systematics of the genus Pantoea.</title>
        <authorList>
            <person name="Tambong J.T."/>
        </authorList>
    </citation>
    <scope>NUCLEOTIDE SEQUENCE [LARGE SCALE GENOMIC DNA]</scope>
    <source>
        <strain evidence="1 2">LMG 24197</strain>
    </source>
</reference>
<proteinExistence type="predicted"/>
<gene>
    <name evidence="1" type="ORF">FJW02_03015</name>
</gene>
<comment type="caution">
    <text evidence="1">The sequence shown here is derived from an EMBL/GenBank/DDBJ whole genome shotgun (WGS) entry which is preliminary data.</text>
</comment>
<evidence type="ECO:0000313" key="1">
    <source>
        <dbReference type="EMBL" id="TPV41664.1"/>
    </source>
</evidence>
<keyword evidence="2" id="KW-1185">Reference proteome</keyword>
<organism evidence="1 2">
    <name type="scientific">Pantoea eucalypti</name>
    <dbReference type="NCBI Taxonomy" id="470933"/>
    <lineage>
        <taxon>Bacteria</taxon>
        <taxon>Pseudomonadati</taxon>
        <taxon>Pseudomonadota</taxon>
        <taxon>Gammaproteobacteria</taxon>
        <taxon>Enterobacterales</taxon>
        <taxon>Erwiniaceae</taxon>
        <taxon>Pantoea</taxon>
    </lineage>
</organism>
<name>A0ABY2ZNF3_9GAMM</name>